<feature type="transmembrane region" description="Helical" evidence="7">
    <location>
        <begin position="139"/>
        <end position="157"/>
    </location>
</feature>
<dbReference type="InterPro" id="IPR011527">
    <property type="entry name" value="ABC1_TM_dom"/>
</dbReference>
<dbReference type="Pfam" id="PF00005">
    <property type="entry name" value="ABC_tran"/>
    <property type="match status" value="1"/>
</dbReference>
<evidence type="ECO:0000313" key="11">
    <source>
        <dbReference type="Proteomes" id="UP001500101"/>
    </source>
</evidence>
<organism evidence="10 11">
    <name type="scientific">Sphingobacterium kyonggiense</name>
    <dbReference type="NCBI Taxonomy" id="714075"/>
    <lineage>
        <taxon>Bacteria</taxon>
        <taxon>Pseudomonadati</taxon>
        <taxon>Bacteroidota</taxon>
        <taxon>Sphingobacteriia</taxon>
        <taxon>Sphingobacteriales</taxon>
        <taxon>Sphingobacteriaceae</taxon>
        <taxon>Sphingobacterium</taxon>
    </lineage>
</organism>
<dbReference type="PROSITE" id="PS50929">
    <property type="entry name" value="ABC_TM1F"/>
    <property type="match status" value="1"/>
</dbReference>
<feature type="transmembrane region" description="Helical" evidence="7">
    <location>
        <begin position="228"/>
        <end position="245"/>
    </location>
</feature>
<proteinExistence type="predicted"/>
<keyword evidence="11" id="KW-1185">Reference proteome</keyword>
<dbReference type="GO" id="GO:0005524">
    <property type="term" value="F:ATP binding"/>
    <property type="evidence" value="ECO:0007669"/>
    <property type="project" value="UniProtKB-KW"/>
</dbReference>
<evidence type="ECO:0000259" key="9">
    <source>
        <dbReference type="PROSITE" id="PS50929"/>
    </source>
</evidence>
<dbReference type="PANTHER" id="PTHR43394">
    <property type="entry name" value="ATP-DEPENDENT PERMEASE MDL1, MITOCHONDRIAL"/>
    <property type="match status" value="1"/>
</dbReference>
<sequence>MLYFILELISIALSLIFVLLSKQSIDIATQKVSGDLTKSLYLTAAALMVGMTLRIASSWINERSRMNLLKVLQNKIIKSQMLATWNYVKQFHSGDVQVRIQNDCQEIAQLLSSHFLNFVLTLIRLISSFGLLWLMDPMLAWLILAVTPLLFFSKLYFKRLRRLNRLVKDSESKLGQVIQENLRFRLLIRALGAHQLRWRKTESTQDDLLRHRQGLLNFSTVSQGMMRLAVNIGFLVTFIWGVYKLHSQEITFGTLTAFLQLVGRIQNPILGLMAFVPLFIKYRTSAERVEELLQVEQEVENDKVPLKNVKQIELNHVSFQYDDLDVIQDLNIKFNKGESTAIVGASGKGKTTLIRLLLNLIPVNSGEINWIGEDGKEALGAQHRKEIAYVPQGDKLFSGSILDNLQVGLEQASEAEIKEAIYLACAEFIYDLPSGLNTSIGEMGYGLSEGQAVRIALARALLRNSSVWLFDELTAALDVETSRTLLKRLESKGKDKIIVFVTHDLELAEQCSQTIYIR</sequence>
<keyword evidence="3" id="KW-0547">Nucleotide-binding</keyword>
<dbReference type="SMART" id="SM00382">
    <property type="entry name" value="AAA"/>
    <property type="match status" value="1"/>
</dbReference>
<evidence type="ECO:0000313" key="10">
    <source>
        <dbReference type="EMBL" id="GAA4141948.1"/>
    </source>
</evidence>
<evidence type="ECO:0000256" key="7">
    <source>
        <dbReference type="SAM" id="Phobius"/>
    </source>
</evidence>
<evidence type="ECO:0000256" key="4">
    <source>
        <dbReference type="ARBA" id="ARBA00022840"/>
    </source>
</evidence>
<comment type="caution">
    <text evidence="10">The sequence shown here is derived from an EMBL/GenBank/DDBJ whole genome shotgun (WGS) entry which is preliminary data.</text>
</comment>
<dbReference type="InterPro" id="IPR027417">
    <property type="entry name" value="P-loop_NTPase"/>
</dbReference>
<feature type="transmembrane region" description="Helical" evidence="7">
    <location>
        <begin position="257"/>
        <end position="280"/>
    </location>
</feature>
<keyword evidence="6 7" id="KW-0472">Membrane</keyword>
<name>A0ABP7YVI1_9SPHI</name>
<dbReference type="PROSITE" id="PS50893">
    <property type="entry name" value="ABC_TRANSPORTER_2"/>
    <property type="match status" value="1"/>
</dbReference>
<evidence type="ECO:0000256" key="1">
    <source>
        <dbReference type="ARBA" id="ARBA00004651"/>
    </source>
</evidence>
<protein>
    <submittedName>
        <fullName evidence="10">ABC transporter ATP-binding protein</fullName>
    </submittedName>
</protein>
<dbReference type="InterPro" id="IPR039421">
    <property type="entry name" value="Type_1_exporter"/>
</dbReference>
<feature type="transmembrane region" description="Helical" evidence="7">
    <location>
        <begin position="40"/>
        <end position="60"/>
    </location>
</feature>
<reference evidence="11" key="1">
    <citation type="journal article" date="2019" name="Int. J. Syst. Evol. Microbiol.">
        <title>The Global Catalogue of Microorganisms (GCM) 10K type strain sequencing project: providing services to taxonomists for standard genome sequencing and annotation.</title>
        <authorList>
            <consortium name="The Broad Institute Genomics Platform"/>
            <consortium name="The Broad Institute Genome Sequencing Center for Infectious Disease"/>
            <person name="Wu L."/>
            <person name="Ma J."/>
        </authorList>
    </citation>
    <scope>NUCLEOTIDE SEQUENCE [LARGE SCALE GENOMIC DNA]</scope>
    <source>
        <strain evidence="11">JCM 16704</strain>
    </source>
</reference>
<keyword evidence="5 7" id="KW-1133">Transmembrane helix</keyword>
<evidence type="ECO:0000256" key="5">
    <source>
        <dbReference type="ARBA" id="ARBA00022989"/>
    </source>
</evidence>
<dbReference type="Proteomes" id="UP001500101">
    <property type="component" value="Unassembled WGS sequence"/>
</dbReference>
<evidence type="ECO:0000256" key="6">
    <source>
        <dbReference type="ARBA" id="ARBA00023136"/>
    </source>
</evidence>
<gene>
    <name evidence="10" type="ORF">GCM10022216_22390</name>
</gene>
<dbReference type="Gene3D" id="1.20.1560.10">
    <property type="entry name" value="ABC transporter type 1, transmembrane domain"/>
    <property type="match status" value="1"/>
</dbReference>
<evidence type="ECO:0000256" key="3">
    <source>
        <dbReference type="ARBA" id="ARBA00022741"/>
    </source>
</evidence>
<dbReference type="CDD" id="cd07346">
    <property type="entry name" value="ABC_6TM_exporters"/>
    <property type="match status" value="1"/>
</dbReference>
<dbReference type="Gene3D" id="3.40.50.300">
    <property type="entry name" value="P-loop containing nucleotide triphosphate hydrolases"/>
    <property type="match status" value="1"/>
</dbReference>
<dbReference type="InterPro" id="IPR003593">
    <property type="entry name" value="AAA+_ATPase"/>
</dbReference>
<feature type="domain" description="ABC transmembrane type-1" evidence="9">
    <location>
        <begin position="1"/>
        <end position="281"/>
    </location>
</feature>
<dbReference type="InterPro" id="IPR036640">
    <property type="entry name" value="ABC1_TM_sf"/>
</dbReference>
<keyword evidence="4 10" id="KW-0067">ATP-binding</keyword>
<evidence type="ECO:0000259" key="8">
    <source>
        <dbReference type="PROSITE" id="PS50893"/>
    </source>
</evidence>
<dbReference type="PANTHER" id="PTHR43394:SF1">
    <property type="entry name" value="ATP-BINDING CASSETTE SUB-FAMILY B MEMBER 10, MITOCHONDRIAL"/>
    <property type="match status" value="1"/>
</dbReference>
<feature type="transmembrane region" description="Helical" evidence="7">
    <location>
        <begin position="115"/>
        <end position="133"/>
    </location>
</feature>
<accession>A0ABP7YVI1</accession>
<dbReference type="SUPFAM" id="SSF52540">
    <property type="entry name" value="P-loop containing nucleoside triphosphate hydrolases"/>
    <property type="match status" value="1"/>
</dbReference>
<evidence type="ECO:0000256" key="2">
    <source>
        <dbReference type="ARBA" id="ARBA00022692"/>
    </source>
</evidence>
<dbReference type="Pfam" id="PF00664">
    <property type="entry name" value="ABC_membrane"/>
    <property type="match status" value="1"/>
</dbReference>
<comment type="subcellular location">
    <subcellularLocation>
        <location evidence="1">Cell membrane</location>
        <topology evidence="1">Multi-pass membrane protein</topology>
    </subcellularLocation>
</comment>
<dbReference type="SUPFAM" id="SSF90123">
    <property type="entry name" value="ABC transporter transmembrane region"/>
    <property type="match status" value="1"/>
</dbReference>
<dbReference type="EMBL" id="BAAAZI010000009">
    <property type="protein sequence ID" value="GAA4141948.1"/>
    <property type="molecule type" value="Genomic_DNA"/>
</dbReference>
<dbReference type="InterPro" id="IPR003439">
    <property type="entry name" value="ABC_transporter-like_ATP-bd"/>
</dbReference>
<keyword evidence="2 7" id="KW-0812">Transmembrane</keyword>
<feature type="domain" description="ABC transporter" evidence="8">
    <location>
        <begin position="312"/>
        <end position="518"/>
    </location>
</feature>